<evidence type="ECO:0000259" key="2">
    <source>
        <dbReference type="PROSITE" id="PS51725"/>
    </source>
</evidence>
<feature type="compositionally biased region" description="Low complexity" evidence="1">
    <location>
        <begin position="114"/>
        <end position="126"/>
    </location>
</feature>
<dbReference type="SUPFAM" id="SSF54909">
    <property type="entry name" value="Dimeric alpha+beta barrel"/>
    <property type="match status" value="1"/>
</dbReference>
<gene>
    <name evidence="3" type="ORF">GCM10010515_09500</name>
</gene>
<evidence type="ECO:0000313" key="3">
    <source>
        <dbReference type="EMBL" id="GGX44697.1"/>
    </source>
</evidence>
<dbReference type="RefSeq" id="WP_190034009.1">
    <property type="nucleotide sequence ID" value="NZ_BMWD01000002.1"/>
</dbReference>
<reference evidence="3" key="2">
    <citation type="submission" date="2020-09" db="EMBL/GenBank/DDBJ databases">
        <authorList>
            <person name="Sun Q."/>
            <person name="Ohkuma M."/>
        </authorList>
    </citation>
    <scope>NUCLEOTIDE SEQUENCE</scope>
    <source>
        <strain evidence="3">JCM 4956</strain>
    </source>
</reference>
<protein>
    <recommendedName>
        <fullName evidence="2">ABM domain-containing protein</fullName>
    </recommendedName>
</protein>
<dbReference type="EMBL" id="BMWD01000002">
    <property type="protein sequence ID" value="GGX44697.1"/>
    <property type="molecule type" value="Genomic_DNA"/>
</dbReference>
<dbReference type="Pfam" id="PF03992">
    <property type="entry name" value="ABM"/>
    <property type="match status" value="1"/>
</dbReference>
<proteinExistence type="predicted"/>
<feature type="region of interest" description="Disordered" evidence="1">
    <location>
        <begin position="104"/>
        <end position="133"/>
    </location>
</feature>
<organism evidence="3 4">
    <name type="scientific">Streptomyces fructofermentans</name>
    <dbReference type="NCBI Taxonomy" id="152141"/>
    <lineage>
        <taxon>Bacteria</taxon>
        <taxon>Bacillati</taxon>
        <taxon>Actinomycetota</taxon>
        <taxon>Actinomycetes</taxon>
        <taxon>Kitasatosporales</taxon>
        <taxon>Streptomycetaceae</taxon>
        <taxon>Streptomyces</taxon>
    </lineage>
</organism>
<dbReference type="PROSITE" id="PS51725">
    <property type="entry name" value="ABM"/>
    <property type="match status" value="1"/>
</dbReference>
<accession>A0A918N6S0</accession>
<name>A0A918N6S0_9ACTN</name>
<dbReference type="InterPro" id="IPR011008">
    <property type="entry name" value="Dimeric_a/b-barrel"/>
</dbReference>
<dbReference type="AlphaFoldDB" id="A0A918N6S0"/>
<feature type="domain" description="ABM" evidence="2">
    <location>
        <begin position="14"/>
        <end position="101"/>
    </location>
</feature>
<comment type="caution">
    <text evidence="3">The sequence shown here is derived from an EMBL/GenBank/DDBJ whole genome shotgun (WGS) entry which is preliminary data.</text>
</comment>
<dbReference type="Gene3D" id="3.30.70.100">
    <property type="match status" value="1"/>
</dbReference>
<keyword evidence="4" id="KW-1185">Reference proteome</keyword>
<dbReference type="Proteomes" id="UP000645555">
    <property type="component" value="Unassembled WGS sequence"/>
</dbReference>
<evidence type="ECO:0000256" key="1">
    <source>
        <dbReference type="SAM" id="MobiDB-lite"/>
    </source>
</evidence>
<sequence length="133" mass="14404">MTDHEPDAKGIGAVTFVNTFTVHAEPEVFEKEFARTSEFMARQPGFVRHTLSRHAERPGQYVNVAEWTDIASFRAAVAHADFPPHAGALRALAESRPELYVARLHHAGGPPAGPATGADAPATGAPLRERDRI</sequence>
<dbReference type="InterPro" id="IPR007138">
    <property type="entry name" value="ABM_dom"/>
</dbReference>
<evidence type="ECO:0000313" key="4">
    <source>
        <dbReference type="Proteomes" id="UP000645555"/>
    </source>
</evidence>
<reference evidence="3" key="1">
    <citation type="journal article" date="2014" name="Int. J. Syst. Evol. Microbiol.">
        <title>Complete genome sequence of Corynebacterium casei LMG S-19264T (=DSM 44701T), isolated from a smear-ripened cheese.</title>
        <authorList>
            <consortium name="US DOE Joint Genome Institute (JGI-PGF)"/>
            <person name="Walter F."/>
            <person name="Albersmeier A."/>
            <person name="Kalinowski J."/>
            <person name="Ruckert C."/>
        </authorList>
    </citation>
    <scope>NUCLEOTIDE SEQUENCE</scope>
    <source>
        <strain evidence="3">JCM 4956</strain>
    </source>
</reference>